<reference evidence="1 2" key="1">
    <citation type="submission" date="2016-10" db="EMBL/GenBank/DDBJ databases">
        <title>Pseudomonas lactis sp. nov. and Pseudomonas paralactis sp. nov., isolated from bovine raw milk.</title>
        <authorList>
            <person name="Von Neubeck M."/>
            <person name="Huptas C."/>
            <person name="Glueck C."/>
            <person name="Krewinkel M."/>
            <person name="Stoeckel M."/>
            <person name="Stressler T."/>
            <person name="Fischer L."/>
            <person name="Hinrichs J."/>
            <person name="Scherer S."/>
            <person name="Wenning M."/>
        </authorList>
    </citation>
    <scope>NUCLEOTIDE SEQUENCE [LARGE SCALE GENOMIC DNA]</scope>
    <source>
        <strain evidence="1 2">DSM 17516</strain>
    </source>
</reference>
<organism evidence="1 2">
    <name type="scientific">Pseudomonas cedrina subsp. cedrina</name>
    <dbReference type="NCBI Taxonomy" id="76762"/>
    <lineage>
        <taxon>Bacteria</taxon>
        <taxon>Pseudomonadati</taxon>
        <taxon>Pseudomonadota</taxon>
        <taxon>Gammaproteobacteria</taxon>
        <taxon>Pseudomonadales</taxon>
        <taxon>Pseudomonadaceae</taxon>
        <taxon>Pseudomonas</taxon>
    </lineage>
</organism>
<evidence type="ECO:0000313" key="1">
    <source>
        <dbReference type="EMBL" id="ONH51902.1"/>
    </source>
</evidence>
<proteinExistence type="predicted"/>
<dbReference type="AlphaFoldDB" id="A0A1V2K2D5"/>
<comment type="caution">
    <text evidence="1">The sequence shown here is derived from an EMBL/GenBank/DDBJ whole genome shotgun (WGS) entry which is preliminary data.</text>
</comment>
<dbReference type="Proteomes" id="UP000189295">
    <property type="component" value="Unassembled WGS sequence"/>
</dbReference>
<dbReference type="EMBL" id="MNPW01000010">
    <property type="protein sequence ID" value="ONH51902.1"/>
    <property type="molecule type" value="Genomic_DNA"/>
</dbReference>
<gene>
    <name evidence="1" type="ORF">BLL36_20525</name>
</gene>
<name>A0A1V2K2D5_PSECE</name>
<accession>A0A1V2K2D5</accession>
<evidence type="ECO:0000313" key="2">
    <source>
        <dbReference type="Proteomes" id="UP000189295"/>
    </source>
</evidence>
<sequence length="97" mass="10864">MSRSVALVGRGFEGVGKVCHRRRGGREVRRVIVRNLLIYLRRAKRWRAGREMFNVGASLLAKVVNDDAGILDERGALGFFASKLAPTERDQVSTLPR</sequence>
<protein>
    <submittedName>
        <fullName evidence="1">Uncharacterized protein</fullName>
    </submittedName>
</protein>